<evidence type="ECO:0000313" key="3">
    <source>
        <dbReference type="WBParaSite" id="ACRNAN_scaffold13058.g29600.t1"/>
    </source>
</evidence>
<evidence type="ECO:0000313" key="2">
    <source>
        <dbReference type="Proteomes" id="UP000887540"/>
    </source>
</evidence>
<reference evidence="3" key="1">
    <citation type="submission" date="2022-11" db="UniProtKB">
        <authorList>
            <consortium name="WormBaseParasite"/>
        </authorList>
    </citation>
    <scope>IDENTIFICATION</scope>
</reference>
<dbReference type="Proteomes" id="UP000887540">
    <property type="component" value="Unplaced"/>
</dbReference>
<keyword evidence="2" id="KW-1185">Reference proteome</keyword>
<name>A0A914CPH1_9BILA</name>
<accession>A0A914CPH1</accession>
<evidence type="ECO:0000256" key="1">
    <source>
        <dbReference type="SAM" id="Phobius"/>
    </source>
</evidence>
<feature type="transmembrane region" description="Helical" evidence="1">
    <location>
        <begin position="87"/>
        <end position="112"/>
    </location>
</feature>
<keyword evidence="1" id="KW-0812">Transmembrane</keyword>
<feature type="transmembrane region" description="Helical" evidence="1">
    <location>
        <begin position="159"/>
        <end position="178"/>
    </location>
</feature>
<proteinExistence type="predicted"/>
<keyword evidence="1" id="KW-1133">Transmembrane helix</keyword>
<protein>
    <submittedName>
        <fullName evidence="3">Uncharacterized protein</fullName>
    </submittedName>
</protein>
<organism evidence="2 3">
    <name type="scientific">Acrobeloides nanus</name>
    <dbReference type="NCBI Taxonomy" id="290746"/>
    <lineage>
        <taxon>Eukaryota</taxon>
        <taxon>Metazoa</taxon>
        <taxon>Ecdysozoa</taxon>
        <taxon>Nematoda</taxon>
        <taxon>Chromadorea</taxon>
        <taxon>Rhabditida</taxon>
        <taxon>Tylenchina</taxon>
        <taxon>Cephalobomorpha</taxon>
        <taxon>Cephaloboidea</taxon>
        <taxon>Cephalobidae</taxon>
        <taxon>Acrobeloides</taxon>
    </lineage>
</organism>
<keyword evidence="1" id="KW-0472">Membrane</keyword>
<sequence>MSQSLKPYDQEEKDVEKKSFTNWVIQRIILDGIIWHKRKPRQLSGHSANKILRYLAVAEFTVEVIVLTFLIVILWTESHVRHEKEEYEFMIMLVLPFFLIRTSINLCTIMAATKKRTLWMYPAYLFHLLFSLTTSLLLGLAFGGLVLATLYYLVMDVKHSLTCLVLALVDAGLAYLFIDFTYWIYGILDAARLNVQGIRENVSNVTNVE</sequence>
<feature type="transmembrane region" description="Helical" evidence="1">
    <location>
        <begin position="51"/>
        <end position="75"/>
    </location>
</feature>
<feature type="transmembrane region" description="Helical" evidence="1">
    <location>
        <begin position="124"/>
        <end position="153"/>
    </location>
</feature>
<dbReference type="AlphaFoldDB" id="A0A914CPH1"/>
<dbReference type="WBParaSite" id="ACRNAN_scaffold13058.g29600.t1">
    <property type="protein sequence ID" value="ACRNAN_scaffold13058.g29600.t1"/>
    <property type="gene ID" value="ACRNAN_scaffold13058.g29600"/>
</dbReference>